<evidence type="ECO:0000256" key="1">
    <source>
        <dbReference type="ARBA" id="ARBA00004141"/>
    </source>
</evidence>
<keyword evidence="4 5" id="KW-0472">Membrane</keyword>
<keyword evidence="3 6" id="KW-1133">Transmembrane helix</keyword>
<dbReference type="VEuPathDB" id="VectorBase:LOC119177224"/>
<protein>
    <submittedName>
        <fullName evidence="8">Putative conserved plasma membrane protein</fullName>
    </submittedName>
</protein>
<feature type="transmembrane region" description="Helical" evidence="6">
    <location>
        <begin position="28"/>
        <end position="54"/>
    </location>
</feature>
<feature type="transmembrane region" description="Helical" evidence="6">
    <location>
        <begin position="94"/>
        <end position="116"/>
    </location>
</feature>
<name>A0A6M2D1G3_RHIMP</name>
<proteinExistence type="predicted"/>
<evidence type="ECO:0000256" key="5">
    <source>
        <dbReference type="PROSITE-ProRule" id="PRU00581"/>
    </source>
</evidence>
<dbReference type="EMBL" id="GHWJ01006320">
    <property type="protein sequence ID" value="NOV39057.1"/>
    <property type="molecule type" value="Transcribed_RNA"/>
</dbReference>
<comment type="subcellular location">
    <subcellularLocation>
        <location evidence="1">Membrane</location>
        <topology evidence="1">Multi-pass membrane protein</topology>
    </subcellularLocation>
</comment>
<evidence type="ECO:0000313" key="8">
    <source>
        <dbReference type="EMBL" id="NOV39057.1"/>
    </source>
</evidence>
<dbReference type="OrthoDB" id="6481667at2759"/>
<dbReference type="InterPro" id="IPR008253">
    <property type="entry name" value="Marvel"/>
</dbReference>
<evidence type="ECO:0000256" key="4">
    <source>
        <dbReference type="ARBA" id="ARBA00023136"/>
    </source>
</evidence>
<dbReference type="GO" id="GO:0016020">
    <property type="term" value="C:membrane"/>
    <property type="evidence" value="ECO:0007669"/>
    <property type="project" value="UniProtKB-SubCell"/>
</dbReference>
<accession>A0A6M2D1G3</accession>
<evidence type="ECO:0000256" key="3">
    <source>
        <dbReference type="ARBA" id="ARBA00022989"/>
    </source>
</evidence>
<evidence type="ECO:0000256" key="6">
    <source>
        <dbReference type="SAM" id="Phobius"/>
    </source>
</evidence>
<sequence>MASTTTTIRTTVVREGPTIKFVSVQQGFISTISGLLTAIEMVLGIIVFSLAMLWLTRGAVLFLVLISFAFWVMSFLILVSSAFSATGTLLPTTLFYMVFHGTAFLFYLSGGVSTIISSYHGVTIAAGVLGLVASIFHLIHTGFAYKKKI</sequence>
<dbReference type="PROSITE" id="PS51225">
    <property type="entry name" value="MARVEL"/>
    <property type="match status" value="1"/>
</dbReference>
<evidence type="ECO:0000256" key="2">
    <source>
        <dbReference type="ARBA" id="ARBA00022692"/>
    </source>
</evidence>
<dbReference type="AlphaFoldDB" id="A0A6M2D1G3"/>
<keyword evidence="2 5" id="KW-0812">Transmembrane</keyword>
<organism evidence="8">
    <name type="scientific">Rhipicephalus microplus</name>
    <name type="common">Cattle tick</name>
    <name type="synonym">Boophilus microplus</name>
    <dbReference type="NCBI Taxonomy" id="6941"/>
    <lineage>
        <taxon>Eukaryota</taxon>
        <taxon>Metazoa</taxon>
        <taxon>Ecdysozoa</taxon>
        <taxon>Arthropoda</taxon>
        <taxon>Chelicerata</taxon>
        <taxon>Arachnida</taxon>
        <taxon>Acari</taxon>
        <taxon>Parasitiformes</taxon>
        <taxon>Ixodida</taxon>
        <taxon>Ixodoidea</taxon>
        <taxon>Ixodidae</taxon>
        <taxon>Rhipicephalinae</taxon>
        <taxon>Rhipicephalus</taxon>
        <taxon>Boophilus</taxon>
    </lineage>
</organism>
<feature type="transmembrane region" description="Helical" evidence="6">
    <location>
        <begin position="60"/>
        <end position="82"/>
    </location>
</feature>
<evidence type="ECO:0000259" key="7">
    <source>
        <dbReference type="PROSITE" id="PS51225"/>
    </source>
</evidence>
<feature type="domain" description="MARVEL" evidence="7">
    <location>
        <begin position="28"/>
        <end position="149"/>
    </location>
</feature>
<feature type="transmembrane region" description="Helical" evidence="6">
    <location>
        <begin position="122"/>
        <end position="145"/>
    </location>
</feature>
<reference evidence="8" key="1">
    <citation type="submission" date="2019-09" db="EMBL/GenBank/DDBJ databases">
        <title>Organ-specific transcriptomic study of the physiology of the cattle tick, Rhipicephalus microplus.</title>
        <authorList>
            <person name="Tirloni L."/>
            <person name="Braz G."/>
            <person name="Gandara A.C.P."/>
            <person name="Sabadin G.A."/>
            <person name="da Silva R.M."/>
            <person name="Guizzo M.G."/>
            <person name="Machado J.A."/>
            <person name="Costa E.P."/>
            <person name="Gomes H.F."/>
            <person name="Moraes J."/>
            <person name="Mota M.B.S."/>
            <person name="Mesquita R.D."/>
            <person name="Alvarenga P.H."/>
            <person name="Alves F."/>
            <person name="Seixas A."/>
            <person name="da Fonseca R.N."/>
            <person name="Fogaca A."/>
            <person name="Logullo C."/>
            <person name="Tanaka A."/>
            <person name="Daffre S."/>
            <person name="Termignoni C."/>
            <person name="Vaz I.S.Jr."/>
            <person name="Oliveira P.L."/>
            <person name="Ribeiro J.M."/>
        </authorList>
    </citation>
    <scope>NUCLEOTIDE SEQUENCE</scope>
    <source>
        <strain evidence="8">Porto Alegre</strain>
    </source>
</reference>